<protein>
    <recommendedName>
        <fullName evidence="3">BZIP domain-containing protein</fullName>
    </recommendedName>
</protein>
<feature type="coiled-coil region" evidence="1">
    <location>
        <begin position="728"/>
        <end position="776"/>
    </location>
</feature>
<feature type="compositionally biased region" description="Polar residues" evidence="2">
    <location>
        <begin position="435"/>
        <end position="444"/>
    </location>
</feature>
<feature type="compositionally biased region" description="Polar residues" evidence="2">
    <location>
        <begin position="130"/>
        <end position="141"/>
    </location>
</feature>
<reference evidence="4 5" key="1">
    <citation type="submission" date="2020-02" db="EMBL/GenBank/DDBJ databases">
        <title>Draft genome sequence of Haematococcus lacustris strain NIES-144.</title>
        <authorList>
            <person name="Morimoto D."/>
            <person name="Nakagawa S."/>
            <person name="Yoshida T."/>
            <person name="Sawayama S."/>
        </authorList>
    </citation>
    <scope>NUCLEOTIDE SEQUENCE [LARGE SCALE GENOMIC DNA]</scope>
    <source>
        <strain evidence="4 5">NIES-144</strain>
    </source>
</reference>
<comment type="caution">
    <text evidence="4">The sequence shown here is derived from an EMBL/GenBank/DDBJ whole genome shotgun (WGS) entry which is preliminary data.</text>
</comment>
<sequence length="849" mass="88580">MQEFFNSTLPDAAHRQPCRGRARPLAPPVVEPDYAIYIRRQNNASSIELSYTAHGSTAPCRTHQSDSPSPADSDPSALQPKYSSSAPSIQGMHVGVTIPTNHTPAGSQTTQPEQVMRQVVAMHLHSCSASDSVAGQQVTPDSSRHPSPLSQHLRKRAIDEVLEQATNPRLAISRGASGACSPAARLATDLTAFNLSTNVPRSPPTGCSAYPPGPQQWCGAHLGFSMVFAGAPLQPRPPCPSSPAPHLGSPAPCTYCPDEAGRLAITDNQALISSAHLDDWLDMDILTAMDLAALPDSLLHGSSPSFSQPPSLSQLPNTNRTQPAAPPSPSHTPPTFPLPGDSTTPQVPAAGRASPTSPPTPPPPQLQHASSLPLFPSASLAMPTACSLPSLGRTSSLGLTGVDSLLTSLPPSLLDLVADRQPVGAAASSVAETPGSVTNLTGPGQQPAAGRVHTPVAEAAQSETAAQAEGARELVRREEKQAMEDGWALPPGKSSAAGLGAAFHSTLGMRSVSTARLVPQAGEVARPSGQMLVDAINSWPSLFAHAPVPVPQASLLSFVDNTAGVDARVNPTSLPPVGWPAGSHVSRSASPTVAAAATASSALGSLSSAAQATSPSDLLQMSVHSLLHAVHPRITAKLMNRTTPSAAPSRHVTTEERASAMSDASHMSDDEVEADELADVKQASGSRRGRGERATEQGSKKSISKAEHHRERNKEAQRRFRGKQRCAMALLSMKCETQEQQIKNLEADRLALQEQNEALQRQLQSLSQTLHLTQLQASCTSTLAAAASGPPLLKQASLLHRQLASSGQHSSGMPSSDLHPGHSYFMGLPAAAPIAQFGAMPPPPLPGPF</sequence>
<keyword evidence="1" id="KW-0175">Coiled coil</keyword>
<proteinExistence type="predicted"/>
<feature type="region of interest" description="Disordered" evidence="2">
    <location>
        <begin position="638"/>
        <end position="722"/>
    </location>
</feature>
<feature type="domain" description="BZIP" evidence="3">
    <location>
        <begin position="710"/>
        <end position="723"/>
    </location>
</feature>
<feature type="compositionally biased region" description="Basic and acidic residues" evidence="2">
    <location>
        <begin position="689"/>
        <end position="718"/>
    </location>
</feature>
<evidence type="ECO:0000313" key="5">
    <source>
        <dbReference type="Proteomes" id="UP000485058"/>
    </source>
</evidence>
<organism evidence="4 5">
    <name type="scientific">Haematococcus lacustris</name>
    <name type="common">Green alga</name>
    <name type="synonym">Haematococcus pluvialis</name>
    <dbReference type="NCBI Taxonomy" id="44745"/>
    <lineage>
        <taxon>Eukaryota</taxon>
        <taxon>Viridiplantae</taxon>
        <taxon>Chlorophyta</taxon>
        <taxon>core chlorophytes</taxon>
        <taxon>Chlorophyceae</taxon>
        <taxon>CS clade</taxon>
        <taxon>Chlamydomonadales</taxon>
        <taxon>Haematococcaceae</taxon>
        <taxon>Haematococcus</taxon>
    </lineage>
</organism>
<evidence type="ECO:0000259" key="3">
    <source>
        <dbReference type="PROSITE" id="PS00036"/>
    </source>
</evidence>
<feature type="compositionally biased region" description="Low complexity" evidence="2">
    <location>
        <begin position="457"/>
        <end position="469"/>
    </location>
</feature>
<dbReference type="GO" id="GO:0003700">
    <property type="term" value="F:DNA-binding transcription factor activity"/>
    <property type="evidence" value="ECO:0007669"/>
    <property type="project" value="InterPro"/>
</dbReference>
<feature type="region of interest" description="Disordered" evidence="2">
    <location>
        <begin position="1"/>
        <end position="26"/>
    </location>
</feature>
<dbReference type="CDD" id="cd14686">
    <property type="entry name" value="bZIP"/>
    <property type="match status" value="1"/>
</dbReference>
<dbReference type="EMBL" id="BLLF01000933">
    <property type="protein sequence ID" value="GFH16018.1"/>
    <property type="molecule type" value="Genomic_DNA"/>
</dbReference>
<keyword evidence="5" id="KW-1185">Reference proteome</keyword>
<accession>A0A699ZA72</accession>
<gene>
    <name evidence="4" type="ORF">HaLaN_12362</name>
</gene>
<dbReference type="AlphaFoldDB" id="A0A699ZA72"/>
<dbReference type="Proteomes" id="UP000485058">
    <property type="component" value="Unassembled WGS sequence"/>
</dbReference>
<feature type="region of interest" description="Disordered" evidence="2">
    <location>
        <begin position="130"/>
        <end position="150"/>
    </location>
</feature>
<evidence type="ECO:0000256" key="1">
    <source>
        <dbReference type="SAM" id="Coils"/>
    </source>
</evidence>
<feature type="region of interest" description="Disordered" evidence="2">
    <location>
        <begin position="427"/>
        <end position="470"/>
    </location>
</feature>
<feature type="compositionally biased region" description="Low complexity" evidence="2">
    <location>
        <begin position="302"/>
        <end position="316"/>
    </location>
</feature>
<feature type="region of interest" description="Disordered" evidence="2">
    <location>
        <begin position="55"/>
        <end position="89"/>
    </location>
</feature>
<name>A0A699ZA72_HAELA</name>
<feature type="region of interest" description="Disordered" evidence="2">
    <location>
        <begin position="302"/>
        <end position="371"/>
    </location>
</feature>
<dbReference type="PROSITE" id="PS00036">
    <property type="entry name" value="BZIP_BASIC"/>
    <property type="match status" value="1"/>
</dbReference>
<feature type="compositionally biased region" description="Low complexity" evidence="2">
    <location>
        <begin position="65"/>
        <end position="77"/>
    </location>
</feature>
<dbReference type="InterPro" id="IPR004827">
    <property type="entry name" value="bZIP"/>
</dbReference>
<evidence type="ECO:0000256" key="2">
    <source>
        <dbReference type="SAM" id="MobiDB-lite"/>
    </source>
</evidence>
<feature type="compositionally biased region" description="Pro residues" evidence="2">
    <location>
        <begin position="356"/>
        <end position="365"/>
    </location>
</feature>
<feature type="compositionally biased region" description="Pro residues" evidence="2">
    <location>
        <begin position="324"/>
        <end position="337"/>
    </location>
</feature>
<evidence type="ECO:0000313" key="4">
    <source>
        <dbReference type="EMBL" id="GFH16018.1"/>
    </source>
</evidence>